<dbReference type="RefSeq" id="WP_379976621.1">
    <property type="nucleotide sequence ID" value="NZ_JBHSFV010000001.1"/>
</dbReference>
<accession>A0ABV9HRC3</accession>
<reference evidence="3" key="1">
    <citation type="journal article" date="2019" name="Int. J. Syst. Evol. Microbiol.">
        <title>The Global Catalogue of Microorganisms (GCM) 10K type strain sequencing project: providing services to taxonomists for standard genome sequencing and annotation.</title>
        <authorList>
            <consortium name="The Broad Institute Genomics Platform"/>
            <consortium name="The Broad Institute Genome Sequencing Center for Infectious Disease"/>
            <person name="Wu L."/>
            <person name="Ma J."/>
        </authorList>
    </citation>
    <scope>NUCLEOTIDE SEQUENCE [LARGE SCALE GENOMIC DNA]</scope>
    <source>
        <strain evidence="3">YJ-61-S</strain>
    </source>
</reference>
<keyword evidence="3" id="KW-1185">Reference proteome</keyword>
<dbReference type="Proteomes" id="UP001596043">
    <property type="component" value="Unassembled WGS sequence"/>
</dbReference>
<evidence type="ECO:0000313" key="2">
    <source>
        <dbReference type="EMBL" id="MFC4632428.1"/>
    </source>
</evidence>
<organism evidence="2 3">
    <name type="scientific">Dokdonia ponticola</name>
    <dbReference type="NCBI Taxonomy" id="2041041"/>
    <lineage>
        <taxon>Bacteria</taxon>
        <taxon>Pseudomonadati</taxon>
        <taxon>Bacteroidota</taxon>
        <taxon>Flavobacteriia</taxon>
        <taxon>Flavobacteriales</taxon>
        <taxon>Flavobacteriaceae</taxon>
        <taxon>Dokdonia</taxon>
    </lineage>
</organism>
<protein>
    <submittedName>
        <fullName evidence="2">Acyloxyacyl hydrolase</fullName>
    </submittedName>
</protein>
<feature type="signal peptide" evidence="1">
    <location>
        <begin position="1"/>
        <end position="31"/>
    </location>
</feature>
<dbReference type="Pfam" id="PF09411">
    <property type="entry name" value="PagL"/>
    <property type="match status" value="1"/>
</dbReference>
<keyword evidence="1" id="KW-0732">Signal</keyword>
<comment type="caution">
    <text evidence="2">The sequence shown here is derived from an EMBL/GenBank/DDBJ whole genome shotgun (WGS) entry which is preliminary data.</text>
</comment>
<name>A0ABV9HRC3_9FLAO</name>
<dbReference type="EMBL" id="JBHSFV010000001">
    <property type="protein sequence ID" value="MFC4632428.1"/>
    <property type="molecule type" value="Genomic_DNA"/>
</dbReference>
<sequence length="426" mass="48757">MNHPTCHSLRKRGVLLLIILLTFNNLQDVFAQENTSPITLIPEFVFGTSAASNKTFPERKPQTQAIFNLAWHHENNTQEWARWLQSPRTGISVGYTNFGNSDRLGSAFTLMSFLEFNAFNSQRLTTQIGIGASYFTTLYDFETNFFNRAVSTDLTWSFRAFMHYNFLQKEKVNYHVGVGIFHHSNGHTRLPNQGYNSFLISLSAEIKGTKYRAFAKNIPTLEKPERTVQNYIAIRVGTGQHVFSDVSIFNEKKEVYALSAEYGKIYNKTLKVGVGAFYRLYEHYYDYINDNESLVQDGQDYASLRDNPWHNASNYGLFVKGELLFNHVGVELLIGANFHKPAYKIDWQINEGWDFAPREIPEGWVLGELDSKFKFKHVINTRVGLKYYLIGTNSAPKHNIYAGAFINANLGQADFTELGIGYVRSF</sequence>
<gene>
    <name evidence="2" type="ORF">ACFO3O_00805</name>
</gene>
<dbReference type="GO" id="GO:0016787">
    <property type="term" value="F:hydrolase activity"/>
    <property type="evidence" value="ECO:0007669"/>
    <property type="project" value="UniProtKB-KW"/>
</dbReference>
<proteinExistence type="predicted"/>
<dbReference type="InterPro" id="IPR018550">
    <property type="entry name" value="Lipid-A_deacylase-rel"/>
</dbReference>
<keyword evidence="2" id="KW-0378">Hydrolase</keyword>
<evidence type="ECO:0000256" key="1">
    <source>
        <dbReference type="SAM" id="SignalP"/>
    </source>
</evidence>
<feature type="chain" id="PRO_5045377579" evidence="1">
    <location>
        <begin position="32"/>
        <end position="426"/>
    </location>
</feature>
<dbReference type="Gene3D" id="2.40.160.20">
    <property type="match status" value="1"/>
</dbReference>
<evidence type="ECO:0000313" key="3">
    <source>
        <dbReference type="Proteomes" id="UP001596043"/>
    </source>
</evidence>